<dbReference type="Pfam" id="PF01119">
    <property type="entry name" value="DNA_mis_repair"/>
    <property type="match status" value="1"/>
</dbReference>
<dbReference type="Pfam" id="PF08676">
    <property type="entry name" value="MutL_C"/>
    <property type="match status" value="1"/>
</dbReference>
<dbReference type="GO" id="GO:0032300">
    <property type="term" value="C:mismatch repair complex"/>
    <property type="evidence" value="ECO:0007669"/>
    <property type="project" value="InterPro"/>
</dbReference>
<evidence type="ECO:0000259" key="7">
    <source>
        <dbReference type="SMART" id="SM00853"/>
    </source>
</evidence>
<dbReference type="FunFam" id="3.30.565.10:FF:000003">
    <property type="entry name" value="DNA mismatch repair endonuclease MutL"/>
    <property type="match status" value="1"/>
</dbReference>
<name>A0A1M6GCS6_9BACT</name>
<dbReference type="InterPro" id="IPR002099">
    <property type="entry name" value="MutL/Mlh/PMS"/>
</dbReference>
<evidence type="ECO:0000256" key="1">
    <source>
        <dbReference type="ARBA" id="ARBA00006082"/>
    </source>
</evidence>
<dbReference type="EMBL" id="FQYN01000004">
    <property type="protein sequence ID" value="SHJ07710.1"/>
    <property type="molecule type" value="Genomic_DNA"/>
</dbReference>
<dbReference type="Proteomes" id="UP000184418">
    <property type="component" value="Unassembled WGS sequence"/>
</dbReference>
<dbReference type="PANTHER" id="PTHR10073:SF12">
    <property type="entry name" value="DNA MISMATCH REPAIR PROTEIN MLH1"/>
    <property type="match status" value="1"/>
</dbReference>
<dbReference type="CDD" id="cd00782">
    <property type="entry name" value="MutL_Trans"/>
    <property type="match status" value="1"/>
</dbReference>
<keyword evidence="10" id="KW-1185">Reference proteome</keyword>
<dbReference type="SUPFAM" id="SSF54211">
    <property type="entry name" value="Ribosomal protein S5 domain 2-like"/>
    <property type="match status" value="1"/>
</dbReference>
<comment type="similarity">
    <text evidence="1 5">Belongs to the DNA mismatch repair MutL/HexB family.</text>
</comment>
<dbReference type="Gene3D" id="3.30.1540.20">
    <property type="entry name" value="MutL, C-terminal domain, dimerisation subdomain"/>
    <property type="match status" value="1"/>
</dbReference>
<dbReference type="InterPro" id="IPR014721">
    <property type="entry name" value="Ribsml_uS5_D2-typ_fold_subgr"/>
</dbReference>
<dbReference type="GO" id="GO:0140664">
    <property type="term" value="F:ATP-dependent DNA damage sensor activity"/>
    <property type="evidence" value="ECO:0007669"/>
    <property type="project" value="InterPro"/>
</dbReference>
<dbReference type="SMART" id="SM01340">
    <property type="entry name" value="DNA_mis_repair"/>
    <property type="match status" value="1"/>
</dbReference>
<evidence type="ECO:0000313" key="10">
    <source>
        <dbReference type="Proteomes" id="UP000184418"/>
    </source>
</evidence>
<dbReference type="InterPro" id="IPR020667">
    <property type="entry name" value="DNA_mismatch_repair_MutL"/>
</dbReference>
<feature type="domain" description="MutL C-terminal dimerisation" evidence="7">
    <location>
        <begin position="463"/>
        <end position="601"/>
    </location>
</feature>
<dbReference type="InterPro" id="IPR014762">
    <property type="entry name" value="DNA_mismatch_repair_CS"/>
</dbReference>
<dbReference type="RefSeq" id="WP_073108979.1">
    <property type="nucleotide sequence ID" value="NZ_FQYN01000004.1"/>
</dbReference>
<dbReference type="InterPro" id="IPR038973">
    <property type="entry name" value="MutL/Mlh/Pms-like"/>
</dbReference>
<dbReference type="InterPro" id="IPR042120">
    <property type="entry name" value="MutL_C_dimsub"/>
</dbReference>
<dbReference type="InterPro" id="IPR020568">
    <property type="entry name" value="Ribosomal_Su5_D2-typ_SF"/>
</dbReference>
<keyword evidence="3 5" id="KW-0227">DNA damage</keyword>
<dbReference type="GO" id="GO:0030983">
    <property type="term" value="F:mismatched DNA binding"/>
    <property type="evidence" value="ECO:0007669"/>
    <property type="project" value="InterPro"/>
</dbReference>
<dbReference type="NCBIfam" id="TIGR00585">
    <property type="entry name" value="mutl"/>
    <property type="match status" value="1"/>
</dbReference>
<dbReference type="Gene3D" id="3.30.1370.100">
    <property type="entry name" value="MutL, C-terminal domain, regulatory subdomain"/>
    <property type="match status" value="1"/>
</dbReference>
<dbReference type="OrthoDB" id="9763467at2"/>
<dbReference type="InterPro" id="IPR013507">
    <property type="entry name" value="DNA_mismatch_S5_2-like"/>
</dbReference>
<feature type="domain" description="DNA mismatch repair protein S5" evidence="8">
    <location>
        <begin position="209"/>
        <end position="327"/>
    </location>
</feature>
<dbReference type="GO" id="GO:0005524">
    <property type="term" value="F:ATP binding"/>
    <property type="evidence" value="ECO:0007669"/>
    <property type="project" value="InterPro"/>
</dbReference>
<dbReference type="STRING" id="1121955.SAMN02745146_2207"/>
<dbReference type="SMART" id="SM00853">
    <property type="entry name" value="MutL_C"/>
    <property type="match status" value="1"/>
</dbReference>
<evidence type="ECO:0000256" key="4">
    <source>
        <dbReference type="ARBA" id="ARBA00023204"/>
    </source>
</evidence>
<dbReference type="PANTHER" id="PTHR10073">
    <property type="entry name" value="DNA MISMATCH REPAIR PROTEIN MLH, PMS, MUTL"/>
    <property type="match status" value="1"/>
</dbReference>
<dbReference type="AlphaFoldDB" id="A0A1M6GCS6"/>
<dbReference type="PROSITE" id="PS00058">
    <property type="entry name" value="DNA_MISMATCH_REPAIR_1"/>
    <property type="match status" value="1"/>
</dbReference>
<dbReference type="SUPFAM" id="SSF55874">
    <property type="entry name" value="ATPase domain of HSP90 chaperone/DNA topoisomerase II/histidine kinase"/>
    <property type="match status" value="1"/>
</dbReference>
<dbReference type="GO" id="GO:0006298">
    <property type="term" value="P:mismatch repair"/>
    <property type="evidence" value="ECO:0007669"/>
    <property type="project" value="UniProtKB-UniRule"/>
</dbReference>
<dbReference type="HAMAP" id="MF_00149">
    <property type="entry name" value="DNA_mis_repair"/>
    <property type="match status" value="1"/>
</dbReference>
<reference evidence="9 10" key="1">
    <citation type="submission" date="2016-11" db="EMBL/GenBank/DDBJ databases">
        <authorList>
            <person name="Jaros S."/>
            <person name="Januszkiewicz K."/>
            <person name="Wedrychowicz H."/>
        </authorList>
    </citation>
    <scope>NUCLEOTIDE SEQUENCE [LARGE SCALE GENOMIC DNA]</scope>
    <source>
        <strain evidence="9 10">DSM 21074</strain>
    </source>
</reference>
<evidence type="ECO:0000259" key="8">
    <source>
        <dbReference type="SMART" id="SM01340"/>
    </source>
</evidence>
<dbReference type="Gene3D" id="3.30.230.10">
    <property type="match status" value="1"/>
</dbReference>
<protein>
    <recommendedName>
        <fullName evidence="2 5">DNA mismatch repair protein MutL</fullName>
    </recommendedName>
</protein>
<evidence type="ECO:0000256" key="3">
    <source>
        <dbReference type="ARBA" id="ARBA00022763"/>
    </source>
</evidence>
<dbReference type="Pfam" id="PF13589">
    <property type="entry name" value="HATPase_c_3"/>
    <property type="match status" value="1"/>
</dbReference>
<dbReference type="InterPro" id="IPR036890">
    <property type="entry name" value="HATPase_C_sf"/>
</dbReference>
<evidence type="ECO:0000313" key="9">
    <source>
        <dbReference type="EMBL" id="SHJ07710.1"/>
    </source>
</evidence>
<sequence length="648" mass="71067">MADVIQLLPEYLANQIAAGEVVQRPASVVKELLENAVDAGATQVQLIVKDAGKQLVQIVDNGTGMSPTDARMSLERHATSKIRSTEDLFRIRTLGFRGEALASIAAVAQVELRTKKRDQDTGTLLLVEGSQITSQQPVACPDGTSIAVKNLFFNVPARRNFLKTNAVEMRHILDEFQHVALANPQITFSLYQNDLEVFNLPAGRLSQRIVALLGNGYKEQLAACEEVTPFITVKGFIGKPESAKKSRGDQFFFVNNRFIRSAYLNHAVLAAYEGLLPRDTHPFYVLFLELDPKAIDINVHPTKTEIKFEDEKTVYAIVRAAVKQSLGIHNMAPSLDFEGDVNFAPIQPLRSSAGANSFTDDFRPDALASAAARAAAPKGKDEPAHPRSAAGNAPARPTEQAKRDLEEFYRSLGQTVVPDLPATAPQIPDFGEEKTTLPAAVPPTPAAPELPLREATGGPGSRVIQVNQQYLLVPVKSGVMLIDQVAARERILYEQYVQGLERESVGAQTLLFPRTVTFTPQDFAVLREVADDLHALGFRFAEFGPNTIAVEGLPADVPNRDEKELLEGLIEQFRTHAGPVRLERREKVARALARRVAGTSDSARLSDQEMAALVDRLFACAVPGYTPDGRRTLVLLELSQLQDFFRKP</sequence>
<evidence type="ECO:0000256" key="5">
    <source>
        <dbReference type="HAMAP-Rule" id="MF_00149"/>
    </source>
</evidence>
<dbReference type="Gene3D" id="3.30.565.10">
    <property type="entry name" value="Histidine kinase-like ATPase, C-terminal domain"/>
    <property type="match status" value="1"/>
</dbReference>
<dbReference type="SUPFAM" id="SSF118116">
    <property type="entry name" value="DNA mismatch repair protein MutL"/>
    <property type="match status" value="1"/>
</dbReference>
<gene>
    <name evidence="5" type="primary">mutL</name>
    <name evidence="9" type="ORF">SAMN02745146_2207</name>
</gene>
<comment type="function">
    <text evidence="5">This protein is involved in the repair of mismatches in DNA. It is required for dam-dependent methyl-directed DNA mismatch repair. May act as a 'molecular matchmaker', a protein that promotes the formation of a stable complex between two or more DNA-binding proteins in an ATP-dependent manner without itself being part of a final effector complex.</text>
</comment>
<dbReference type="InterPro" id="IPR037198">
    <property type="entry name" value="MutL_C_sf"/>
</dbReference>
<keyword evidence="4 5" id="KW-0234">DNA repair</keyword>
<organism evidence="9 10">
    <name type="scientific">Hymenobacter daecheongensis DSM 21074</name>
    <dbReference type="NCBI Taxonomy" id="1121955"/>
    <lineage>
        <taxon>Bacteria</taxon>
        <taxon>Pseudomonadati</taxon>
        <taxon>Bacteroidota</taxon>
        <taxon>Cytophagia</taxon>
        <taxon>Cytophagales</taxon>
        <taxon>Hymenobacteraceae</taxon>
        <taxon>Hymenobacter</taxon>
    </lineage>
</organism>
<evidence type="ECO:0000256" key="2">
    <source>
        <dbReference type="ARBA" id="ARBA00021975"/>
    </source>
</evidence>
<dbReference type="GO" id="GO:0016887">
    <property type="term" value="F:ATP hydrolysis activity"/>
    <property type="evidence" value="ECO:0007669"/>
    <property type="project" value="InterPro"/>
</dbReference>
<accession>A0A1M6GCS6</accession>
<evidence type="ECO:0000256" key="6">
    <source>
        <dbReference type="SAM" id="MobiDB-lite"/>
    </source>
</evidence>
<dbReference type="InterPro" id="IPR014790">
    <property type="entry name" value="MutL_C"/>
</dbReference>
<dbReference type="CDD" id="cd16926">
    <property type="entry name" value="HATPase_MutL-MLH-PMS-like"/>
    <property type="match status" value="1"/>
</dbReference>
<feature type="region of interest" description="Disordered" evidence="6">
    <location>
        <begin position="369"/>
        <end position="401"/>
    </location>
</feature>
<proteinExistence type="inferred from homology"/>
<dbReference type="InterPro" id="IPR042121">
    <property type="entry name" value="MutL_C_regsub"/>
</dbReference>